<dbReference type="InterPro" id="IPR000873">
    <property type="entry name" value="AMP-dep_synth/lig_dom"/>
</dbReference>
<reference evidence="5 6" key="1">
    <citation type="submission" date="2020-08" db="EMBL/GenBank/DDBJ databases">
        <title>Genomic Encyclopedia of Type Strains, Phase IV (KMG-IV): sequencing the most valuable type-strain genomes for metagenomic binning, comparative biology and taxonomic classification.</title>
        <authorList>
            <person name="Goeker M."/>
        </authorList>
    </citation>
    <scope>NUCLEOTIDE SEQUENCE [LARGE SCALE GENOMIC DNA]</scope>
    <source>
        <strain evidence="5 6">DSM 26189</strain>
    </source>
</reference>
<dbReference type="SUPFAM" id="SSF56801">
    <property type="entry name" value="Acetyl-CoA synthetase-like"/>
    <property type="match status" value="1"/>
</dbReference>
<dbReference type="Proteomes" id="UP000571950">
    <property type="component" value="Unassembled WGS sequence"/>
</dbReference>
<feature type="domain" description="AMP-dependent synthetase/ligase" evidence="3">
    <location>
        <begin position="32"/>
        <end position="401"/>
    </location>
</feature>
<gene>
    <name evidence="5" type="ORF">GGR43_001760</name>
</gene>
<dbReference type="InterPro" id="IPR020845">
    <property type="entry name" value="AMP-binding_CS"/>
</dbReference>
<dbReference type="InterPro" id="IPR050237">
    <property type="entry name" value="ATP-dep_AMP-bd_enzyme"/>
</dbReference>
<sequence length="545" mass="60348">MRGVTPFPPEFAARYRAKGYWRDQPLRVVFKIWCDAFTDRIAVRDTERALTFSELDAASTNLALNLLELGIRPGERVVVQLPNVIEFAVLHFALQKIGVMPVLALPPHRFREISFFVKTAEAVAVFSPVAHRDFSFTDMIVRIRAEAPCLKYGIVIGDAPEGFFSLAELIAKPASGDPSALDAITIDPTDPALFLLSGGTTGIPKLIPRTHNDYAYNSRMAASVCGIDKDSVLLDVLPIGHNLPLGCPGLQGFLLNGATTLLHTSTAPEEIFPLIERFGVTHIHAVPALLVRWTESPLASQYDLSSVRVIQSGGQRLQPEIRRRTARVFPNVTVQENFGMAEGLLMFVRLDDPEDVRMETVGRKICEDDEILLLGEDDQPVAFGEVGELCCRGPYTLRGYYDAPEHNARAFTPDGFYRSGDLMRQHPSGNYMVEGRKKDLINRGAEKISAEEIEELILQHPAVENVACVPMPDPVLGERNCACVVLRNGSSLELGELVDFLGQFELAKFKYPERIERFEEFPLSNFGKVSKKDLTAIVAGRVSAQ</sequence>
<evidence type="ECO:0000313" key="6">
    <source>
        <dbReference type="Proteomes" id="UP000571950"/>
    </source>
</evidence>
<comment type="pathway">
    <text evidence="1">Siderophore biosynthesis.</text>
</comment>
<keyword evidence="2 5" id="KW-0436">Ligase</keyword>
<name>A0A7W6BFJ1_9SPHN</name>
<dbReference type="PANTHER" id="PTHR43767">
    <property type="entry name" value="LONG-CHAIN-FATTY-ACID--COA LIGASE"/>
    <property type="match status" value="1"/>
</dbReference>
<dbReference type="Gene3D" id="3.30.300.30">
    <property type="match status" value="1"/>
</dbReference>
<feature type="domain" description="AMP-binding enzyme C-terminal" evidence="4">
    <location>
        <begin position="452"/>
        <end position="528"/>
    </location>
</feature>
<evidence type="ECO:0000259" key="3">
    <source>
        <dbReference type="Pfam" id="PF00501"/>
    </source>
</evidence>
<evidence type="ECO:0000259" key="4">
    <source>
        <dbReference type="Pfam" id="PF13193"/>
    </source>
</evidence>
<evidence type="ECO:0000313" key="5">
    <source>
        <dbReference type="EMBL" id="MBB3926045.1"/>
    </source>
</evidence>
<evidence type="ECO:0000256" key="2">
    <source>
        <dbReference type="ARBA" id="ARBA00022598"/>
    </source>
</evidence>
<dbReference type="PROSITE" id="PS00455">
    <property type="entry name" value="AMP_BINDING"/>
    <property type="match status" value="1"/>
</dbReference>
<dbReference type="RefSeq" id="WP_188071600.1">
    <property type="nucleotide sequence ID" value="NZ_BSPS01000029.1"/>
</dbReference>
<dbReference type="Gene3D" id="3.40.50.980">
    <property type="match status" value="2"/>
</dbReference>
<dbReference type="GO" id="GO:0016878">
    <property type="term" value="F:acid-thiol ligase activity"/>
    <property type="evidence" value="ECO:0007669"/>
    <property type="project" value="UniProtKB-ARBA"/>
</dbReference>
<accession>A0A7W6BFJ1</accession>
<proteinExistence type="predicted"/>
<dbReference type="Gene3D" id="2.30.38.10">
    <property type="entry name" value="Luciferase, Domain 3"/>
    <property type="match status" value="1"/>
</dbReference>
<dbReference type="Pfam" id="PF00501">
    <property type="entry name" value="AMP-binding"/>
    <property type="match status" value="1"/>
</dbReference>
<dbReference type="FunFam" id="2.30.38.10:FF:000003">
    <property type="entry name" value="Vibriobactin-specific 2,3-dihydroxybenzoate-AMP ligase"/>
    <property type="match status" value="1"/>
</dbReference>
<dbReference type="InterPro" id="IPR045851">
    <property type="entry name" value="AMP-bd_C_sf"/>
</dbReference>
<dbReference type="Pfam" id="PF13193">
    <property type="entry name" value="AMP-binding_C"/>
    <property type="match status" value="1"/>
</dbReference>
<organism evidence="5 6">
    <name type="scientific">Sphingobium jiangsuense</name>
    <dbReference type="NCBI Taxonomy" id="870476"/>
    <lineage>
        <taxon>Bacteria</taxon>
        <taxon>Pseudomonadati</taxon>
        <taxon>Pseudomonadota</taxon>
        <taxon>Alphaproteobacteria</taxon>
        <taxon>Sphingomonadales</taxon>
        <taxon>Sphingomonadaceae</taxon>
        <taxon>Sphingobium</taxon>
    </lineage>
</organism>
<dbReference type="PANTHER" id="PTHR43767:SF1">
    <property type="entry name" value="NONRIBOSOMAL PEPTIDE SYNTHASE PES1 (EUROFUNG)-RELATED"/>
    <property type="match status" value="1"/>
</dbReference>
<dbReference type="InterPro" id="IPR025110">
    <property type="entry name" value="AMP-bd_C"/>
</dbReference>
<keyword evidence="6" id="KW-1185">Reference proteome</keyword>
<dbReference type="EMBL" id="JACIDT010000005">
    <property type="protein sequence ID" value="MBB3926045.1"/>
    <property type="molecule type" value="Genomic_DNA"/>
</dbReference>
<comment type="caution">
    <text evidence="5">The sequence shown here is derived from an EMBL/GenBank/DDBJ whole genome shotgun (WGS) entry which is preliminary data.</text>
</comment>
<dbReference type="AlphaFoldDB" id="A0A7W6BFJ1"/>
<protein>
    <submittedName>
        <fullName evidence="5">2,3-dihydroxybenzoate-AMP ligase</fullName>
    </submittedName>
</protein>
<evidence type="ECO:0000256" key="1">
    <source>
        <dbReference type="ARBA" id="ARBA00004924"/>
    </source>
</evidence>